<dbReference type="EMBL" id="BPLR01006262">
    <property type="protein sequence ID" value="GIY08524.1"/>
    <property type="molecule type" value="Genomic_DNA"/>
</dbReference>
<dbReference type="Proteomes" id="UP001054945">
    <property type="component" value="Unassembled WGS sequence"/>
</dbReference>
<gene>
    <name evidence="7" type="primary">Megf6_3</name>
    <name evidence="7" type="ORF">CEXT_522961</name>
</gene>
<dbReference type="PROSITE" id="PS00010">
    <property type="entry name" value="ASX_HYDROXYL"/>
    <property type="match status" value="2"/>
</dbReference>
<dbReference type="PROSITE" id="PS01187">
    <property type="entry name" value="EGF_CA"/>
    <property type="match status" value="2"/>
</dbReference>
<dbReference type="Pfam" id="PF07645">
    <property type="entry name" value="EGF_CA"/>
    <property type="match status" value="1"/>
</dbReference>
<dbReference type="PANTHER" id="PTHR24034">
    <property type="entry name" value="EGF-LIKE DOMAIN-CONTAINING PROTEIN"/>
    <property type="match status" value="1"/>
</dbReference>
<evidence type="ECO:0000256" key="5">
    <source>
        <dbReference type="PROSITE-ProRule" id="PRU00076"/>
    </source>
</evidence>
<dbReference type="PANTHER" id="PTHR24034:SF204">
    <property type="entry name" value="ADHESION G PROTEIN-COUPLED RECEPTOR E1"/>
    <property type="match status" value="1"/>
</dbReference>
<dbReference type="InterPro" id="IPR009030">
    <property type="entry name" value="Growth_fac_rcpt_cys_sf"/>
</dbReference>
<keyword evidence="8" id="KW-1185">Reference proteome</keyword>
<dbReference type="Gene3D" id="2.10.25.10">
    <property type="entry name" value="Laminin"/>
    <property type="match status" value="3"/>
</dbReference>
<dbReference type="Pfam" id="PF14670">
    <property type="entry name" value="FXa_inhibition"/>
    <property type="match status" value="2"/>
</dbReference>
<comment type="caution">
    <text evidence="7">The sequence shown here is derived from an EMBL/GenBank/DDBJ whole genome shotgun (WGS) entry which is preliminary data.</text>
</comment>
<dbReference type="SMART" id="SM00181">
    <property type="entry name" value="EGF"/>
    <property type="match status" value="3"/>
</dbReference>
<dbReference type="InterPro" id="IPR018097">
    <property type="entry name" value="EGF_Ca-bd_CS"/>
</dbReference>
<dbReference type="SUPFAM" id="SSF57184">
    <property type="entry name" value="Growth factor receptor domain"/>
    <property type="match status" value="1"/>
</dbReference>
<evidence type="ECO:0000256" key="3">
    <source>
        <dbReference type="ARBA" id="ARBA00022737"/>
    </source>
</evidence>
<keyword evidence="2" id="KW-0732">Signal</keyword>
<dbReference type="AlphaFoldDB" id="A0AAV4QGQ9"/>
<name>A0AAV4QGQ9_CAEEX</name>
<organism evidence="7 8">
    <name type="scientific">Caerostris extrusa</name>
    <name type="common">Bark spider</name>
    <name type="synonym">Caerostris bankana</name>
    <dbReference type="NCBI Taxonomy" id="172846"/>
    <lineage>
        <taxon>Eukaryota</taxon>
        <taxon>Metazoa</taxon>
        <taxon>Ecdysozoa</taxon>
        <taxon>Arthropoda</taxon>
        <taxon>Chelicerata</taxon>
        <taxon>Arachnida</taxon>
        <taxon>Araneae</taxon>
        <taxon>Araneomorphae</taxon>
        <taxon>Entelegynae</taxon>
        <taxon>Araneoidea</taxon>
        <taxon>Araneidae</taxon>
        <taxon>Caerostris</taxon>
    </lineage>
</organism>
<evidence type="ECO:0000259" key="6">
    <source>
        <dbReference type="PROSITE" id="PS50026"/>
    </source>
</evidence>
<dbReference type="FunFam" id="2.10.25.10:FF:000240">
    <property type="entry name" value="Vitamin K-dependent protein S"/>
    <property type="match status" value="2"/>
</dbReference>
<accession>A0AAV4QGQ9</accession>
<evidence type="ECO:0000256" key="1">
    <source>
        <dbReference type="ARBA" id="ARBA00022536"/>
    </source>
</evidence>
<proteinExistence type="predicted"/>
<evidence type="ECO:0000313" key="8">
    <source>
        <dbReference type="Proteomes" id="UP001054945"/>
    </source>
</evidence>
<dbReference type="InterPro" id="IPR050751">
    <property type="entry name" value="ECM_structural_protein"/>
</dbReference>
<dbReference type="InterPro" id="IPR049883">
    <property type="entry name" value="NOTCH1_EGF-like"/>
</dbReference>
<feature type="domain" description="EGF-like" evidence="6">
    <location>
        <begin position="44"/>
        <end position="84"/>
    </location>
</feature>
<reference evidence="7 8" key="1">
    <citation type="submission" date="2021-06" db="EMBL/GenBank/DDBJ databases">
        <title>Caerostris extrusa draft genome.</title>
        <authorList>
            <person name="Kono N."/>
            <person name="Arakawa K."/>
        </authorList>
    </citation>
    <scope>NUCLEOTIDE SEQUENCE [LARGE SCALE GENOMIC DNA]</scope>
</reference>
<dbReference type="PROSITE" id="PS01186">
    <property type="entry name" value="EGF_2"/>
    <property type="match status" value="2"/>
</dbReference>
<dbReference type="SMART" id="SM00179">
    <property type="entry name" value="EGF_CA"/>
    <property type="match status" value="3"/>
</dbReference>
<dbReference type="GO" id="GO:0005509">
    <property type="term" value="F:calcium ion binding"/>
    <property type="evidence" value="ECO:0007669"/>
    <property type="project" value="InterPro"/>
</dbReference>
<evidence type="ECO:0000256" key="4">
    <source>
        <dbReference type="ARBA" id="ARBA00023157"/>
    </source>
</evidence>
<protein>
    <submittedName>
        <fullName evidence="7">Multiple epidermal growth factor-like domains protein 6</fullName>
    </submittedName>
</protein>
<keyword evidence="4" id="KW-1015">Disulfide bond</keyword>
<keyword evidence="3" id="KW-0677">Repeat</keyword>
<dbReference type="FunFam" id="2.10.25.10:FF:000037">
    <property type="entry name" value="Signal peptide, CUB domain and EGF-like domain-containing 2"/>
    <property type="match status" value="1"/>
</dbReference>
<feature type="domain" description="EGF-like" evidence="6">
    <location>
        <begin position="85"/>
        <end position="125"/>
    </location>
</feature>
<dbReference type="InterPro" id="IPR000742">
    <property type="entry name" value="EGF"/>
</dbReference>
<comment type="caution">
    <text evidence="5">Lacks conserved residue(s) required for the propagation of feature annotation.</text>
</comment>
<sequence>MEVVNTCADKNGGCDQKCRHGPGGPICSCHSGYELDADEKNCNDIDECQRGLSQCKQDCNNSPGGYSCACRLGYTLDRDGITCNDNDECSVNNGGCDHTCENIPGSFRCLCTEGYKLMADKKSCDVVPPRQAVLIATSHSRSDTPPHQNSPRLRYQVTPPTVVPLLDEEFRQYLALEGLDVSHCKTS</sequence>
<dbReference type="PROSITE" id="PS50026">
    <property type="entry name" value="EGF_3"/>
    <property type="match status" value="2"/>
</dbReference>
<evidence type="ECO:0000313" key="7">
    <source>
        <dbReference type="EMBL" id="GIY08524.1"/>
    </source>
</evidence>
<evidence type="ECO:0000256" key="2">
    <source>
        <dbReference type="ARBA" id="ARBA00022729"/>
    </source>
</evidence>
<dbReference type="InterPro" id="IPR001881">
    <property type="entry name" value="EGF-like_Ca-bd_dom"/>
</dbReference>
<dbReference type="InterPro" id="IPR000152">
    <property type="entry name" value="EGF-type_Asp/Asn_hydroxyl_site"/>
</dbReference>
<keyword evidence="1 5" id="KW-0245">EGF-like domain</keyword>